<feature type="chain" id="PRO_5019528749" description="Gluconolaconase" evidence="1">
    <location>
        <begin position="24"/>
        <end position="328"/>
    </location>
</feature>
<evidence type="ECO:0000313" key="3">
    <source>
        <dbReference type="Proteomes" id="UP000268857"/>
    </source>
</evidence>
<dbReference type="OrthoDB" id="517707at2"/>
<evidence type="ECO:0000256" key="1">
    <source>
        <dbReference type="SAM" id="SignalP"/>
    </source>
</evidence>
<dbReference type="AlphaFoldDB" id="A0A433N4L1"/>
<proteinExistence type="predicted"/>
<dbReference type="Gene3D" id="2.130.10.10">
    <property type="entry name" value="YVTN repeat-like/Quinoprotein amine dehydrogenase"/>
    <property type="match status" value="2"/>
</dbReference>
<gene>
    <name evidence="2" type="ORF">PCC6912_44330</name>
</gene>
<keyword evidence="1" id="KW-0732">Signal</keyword>
<reference evidence="2 3" key="1">
    <citation type="journal article" date="2019" name="Genome Biol. Evol.">
        <title>Day and night: Metabolic profiles and evolutionary relationships of six axenic non-marine cyanobacteria.</title>
        <authorList>
            <person name="Will S.E."/>
            <person name="Henke P."/>
            <person name="Boedeker C."/>
            <person name="Huang S."/>
            <person name="Brinkmann H."/>
            <person name="Rohde M."/>
            <person name="Jarek M."/>
            <person name="Friedl T."/>
            <person name="Seufert S."/>
            <person name="Schumacher M."/>
            <person name="Overmann J."/>
            <person name="Neumann-Schaal M."/>
            <person name="Petersen J."/>
        </authorList>
    </citation>
    <scope>NUCLEOTIDE SEQUENCE [LARGE SCALE GENOMIC DNA]</scope>
    <source>
        <strain evidence="2 3">PCC 6912</strain>
    </source>
</reference>
<dbReference type="PANTHER" id="PTHR31460:SF3">
    <property type="entry name" value="MESOCENTIN"/>
    <property type="match status" value="1"/>
</dbReference>
<feature type="signal peptide" evidence="1">
    <location>
        <begin position="1"/>
        <end position="23"/>
    </location>
</feature>
<dbReference type="Proteomes" id="UP000268857">
    <property type="component" value="Unassembled WGS sequence"/>
</dbReference>
<comment type="caution">
    <text evidence="2">The sequence shown here is derived from an EMBL/GenBank/DDBJ whole genome shotgun (WGS) entry which is preliminary data.</text>
</comment>
<dbReference type="SUPFAM" id="SSF63829">
    <property type="entry name" value="Calcium-dependent phosphotriesterase"/>
    <property type="match status" value="1"/>
</dbReference>
<dbReference type="InterPro" id="IPR015943">
    <property type="entry name" value="WD40/YVTN_repeat-like_dom_sf"/>
</dbReference>
<accession>A0A433N4L1</accession>
<dbReference type="RefSeq" id="WP_016875942.1">
    <property type="nucleotide sequence ID" value="NZ_AJLN01000094.1"/>
</dbReference>
<dbReference type="InterPro" id="IPR053224">
    <property type="entry name" value="Sensory_adhesion_molecule"/>
</dbReference>
<protein>
    <recommendedName>
        <fullName evidence="4">Gluconolaconase</fullName>
    </recommendedName>
</protein>
<keyword evidence="3" id="KW-1185">Reference proteome</keyword>
<dbReference type="EMBL" id="RSCJ01000021">
    <property type="protein sequence ID" value="RUR76261.1"/>
    <property type="molecule type" value="Genomic_DNA"/>
</dbReference>
<sequence>MLKKFLYTTAIVVFTFGSVQSLAAPVVRVLAPIELPSNFQYPNGITRASNGTLYVGSVTSGRILRINPQGKIETFFAGSDQVFAANALRLDERRGILWGTSSDFLGVRTPNGETIRRPHRIFAIDTRTGKILRVILMPDGGFGNDIALDEDGGVYVTDSSRPRIHYLAPGATQLQIWAEDRRFSSKEIGLAGIARRSDGTTIVGLFSAGELLKVIPQPPGGVKVEPIPLVRKLENPDGMQFASDGRLLVTEGAIKSGNGSLLRIDALSPGTQPKSIETLARGMESPVNLTVSDREIWVTEARIRHRLVPGREKQIPDRFFIRRFTLSR</sequence>
<organism evidence="2 3">
    <name type="scientific">Chlorogloeopsis fritschii PCC 6912</name>
    <dbReference type="NCBI Taxonomy" id="211165"/>
    <lineage>
        <taxon>Bacteria</taxon>
        <taxon>Bacillati</taxon>
        <taxon>Cyanobacteriota</taxon>
        <taxon>Cyanophyceae</taxon>
        <taxon>Nostocales</taxon>
        <taxon>Chlorogloeopsidaceae</taxon>
        <taxon>Chlorogloeopsis</taxon>
    </lineage>
</organism>
<dbReference type="PANTHER" id="PTHR31460">
    <property type="match status" value="1"/>
</dbReference>
<evidence type="ECO:0000313" key="2">
    <source>
        <dbReference type="EMBL" id="RUR76261.1"/>
    </source>
</evidence>
<dbReference type="STRING" id="211165.GCA_000317285_03493"/>
<name>A0A433N4L1_CHLFR</name>
<evidence type="ECO:0008006" key="4">
    <source>
        <dbReference type="Google" id="ProtNLM"/>
    </source>
</evidence>